<dbReference type="InterPro" id="IPR003591">
    <property type="entry name" value="Leu-rich_rpt_typical-subtyp"/>
</dbReference>
<feature type="compositionally biased region" description="Low complexity" evidence="3">
    <location>
        <begin position="157"/>
        <end position="174"/>
    </location>
</feature>
<evidence type="ECO:0000259" key="4">
    <source>
        <dbReference type="Pfam" id="PF14308"/>
    </source>
</evidence>
<dbReference type="Pfam" id="PF13855">
    <property type="entry name" value="LRR_8"/>
    <property type="match status" value="1"/>
</dbReference>
<dbReference type="Proteomes" id="UP000604046">
    <property type="component" value="Unassembled WGS sequence"/>
</dbReference>
<feature type="compositionally biased region" description="Low complexity" evidence="3">
    <location>
        <begin position="184"/>
        <end position="195"/>
    </location>
</feature>
<evidence type="ECO:0000256" key="3">
    <source>
        <dbReference type="SAM" id="MobiDB-lite"/>
    </source>
</evidence>
<gene>
    <name evidence="5" type="primary">fliI</name>
    <name evidence="5" type="ORF">SNAT2548_LOCUS9842</name>
</gene>
<keyword evidence="6" id="KW-1185">Reference proteome</keyword>
<dbReference type="InterPro" id="IPR032675">
    <property type="entry name" value="LRR_dom_sf"/>
</dbReference>
<protein>
    <submittedName>
        <fullName evidence="5">FliI protein</fullName>
    </submittedName>
</protein>
<feature type="region of interest" description="Disordered" evidence="3">
    <location>
        <begin position="117"/>
        <end position="139"/>
    </location>
</feature>
<organism evidence="5 6">
    <name type="scientific">Symbiodinium natans</name>
    <dbReference type="NCBI Taxonomy" id="878477"/>
    <lineage>
        <taxon>Eukaryota</taxon>
        <taxon>Sar</taxon>
        <taxon>Alveolata</taxon>
        <taxon>Dinophyceae</taxon>
        <taxon>Suessiales</taxon>
        <taxon>Symbiodiniaceae</taxon>
        <taxon>Symbiodinium</taxon>
    </lineage>
</organism>
<dbReference type="PANTHER" id="PTHR24366:SF96">
    <property type="entry name" value="LEUCINE RICH REPEAT CONTAINING 53"/>
    <property type="match status" value="1"/>
</dbReference>
<evidence type="ECO:0000313" key="5">
    <source>
        <dbReference type="EMBL" id="CAE7234085.1"/>
    </source>
</evidence>
<dbReference type="SMART" id="SM00369">
    <property type="entry name" value="LRR_TYP"/>
    <property type="match status" value="3"/>
</dbReference>
<dbReference type="PANTHER" id="PTHR24366">
    <property type="entry name" value="IG(IMMUNOGLOBULIN) AND LRR(LEUCINE RICH REPEAT) DOMAINS"/>
    <property type="match status" value="1"/>
</dbReference>
<feature type="compositionally biased region" description="Low complexity" evidence="3">
    <location>
        <begin position="215"/>
        <end position="231"/>
    </location>
</feature>
<dbReference type="AlphaFoldDB" id="A0A812KW49"/>
<dbReference type="Gene3D" id="3.80.10.10">
    <property type="entry name" value="Ribonuclease Inhibitor"/>
    <property type="match status" value="1"/>
</dbReference>
<evidence type="ECO:0000313" key="6">
    <source>
        <dbReference type="Proteomes" id="UP000604046"/>
    </source>
</evidence>
<dbReference type="InterPro" id="IPR026894">
    <property type="entry name" value="DnaJ_X"/>
</dbReference>
<sequence>MPAGALFGNPEVVVVDLRRNRLTELPSSVVWLPESNSLDYLTVANNQISALGKGFFRHLPDLDFLDLSGNRLSALDSDSWESFEDTDLDNLLLVGNPFRCRIIFSGPCFCAGDCSNSTDGDEDGDEDDEDDEDDGPLVKVPASWCELPMCTSHESGNATSNASVSEASNASNTTVAEAEATRTSNAFSNESSNASTPVPLRDPSAGTSASNATVGGSSNENASSGGSSNASIPVPMEDMPQKLKGHWEMLQVYSAATKLPKEQKEGEAATDSGDAAVPEEQVQEVEAAMEDALPTFLKAAWSYVVRDIDKTVREVGRKFLQDKSVPWQIRIRRAQALQLLGQVFVSEGATAMKAANSATPEPGANGAEVGGATSAAKAVLQEAMLGAMREK</sequence>
<keyword evidence="1" id="KW-0433">Leucine-rich repeat</keyword>
<reference evidence="5" key="1">
    <citation type="submission" date="2021-02" db="EMBL/GenBank/DDBJ databases">
        <authorList>
            <person name="Dougan E. K."/>
            <person name="Rhodes N."/>
            <person name="Thang M."/>
            <person name="Chan C."/>
        </authorList>
    </citation>
    <scope>NUCLEOTIDE SEQUENCE</scope>
</reference>
<dbReference type="InterPro" id="IPR001611">
    <property type="entry name" value="Leu-rich_rpt"/>
</dbReference>
<feature type="compositionally biased region" description="Acidic residues" evidence="3">
    <location>
        <begin position="119"/>
        <end position="135"/>
    </location>
</feature>
<dbReference type="Pfam" id="PF14308">
    <property type="entry name" value="DnaJ-X"/>
    <property type="match status" value="1"/>
</dbReference>
<accession>A0A812KW49</accession>
<dbReference type="OrthoDB" id="10250354at2759"/>
<dbReference type="SUPFAM" id="SSF52058">
    <property type="entry name" value="L domain-like"/>
    <property type="match status" value="1"/>
</dbReference>
<name>A0A812KW49_9DINO</name>
<keyword evidence="2" id="KW-0677">Repeat</keyword>
<feature type="domain" description="DNAJ-containing protein X-domain" evidence="4">
    <location>
        <begin position="236"/>
        <end position="352"/>
    </location>
</feature>
<proteinExistence type="predicted"/>
<dbReference type="EMBL" id="CAJNDS010000787">
    <property type="protein sequence ID" value="CAE7234085.1"/>
    <property type="molecule type" value="Genomic_DNA"/>
</dbReference>
<feature type="compositionally biased region" description="Polar residues" evidence="3">
    <location>
        <begin position="205"/>
        <end position="214"/>
    </location>
</feature>
<evidence type="ECO:0000256" key="1">
    <source>
        <dbReference type="ARBA" id="ARBA00022614"/>
    </source>
</evidence>
<feature type="region of interest" description="Disordered" evidence="3">
    <location>
        <begin position="155"/>
        <end position="237"/>
    </location>
</feature>
<evidence type="ECO:0000256" key="2">
    <source>
        <dbReference type="ARBA" id="ARBA00022737"/>
    </source>
</evidence>
<comment type="caution">
    <text evidence="5">The sequence shown here is derived from an EMBL/GenBank/DDBJ whole genome shotgun (WGS) entry which is preliminary data.</text>
</comment>